<sequence length="394" mass="44529">MNHPNKATAAFIADNRERAKLDDRIQRVAFPVPFNDPRVRGYPSVRVQTYCNSSGVSIDYIHALPQEQDEDDELETGNDDHYDPDEPSIAKFIADRKRWLAEPAASMAKLADRIGEFPIPFNDPRVQKYITQSDIPTEYLDYAPHDQVRSGQDGIHSAKAWLLGWLVLAEMFYCHNTHYPPTFPGIVEIALVLLPQAERFASVVKSTVYAALKSHAYIIVPCLDSLKQIHQYFKKVRDAKLARNVNEKEVSRWWPQLRSGELQDSYFKDGSLYRYHVVPHAGTKPGVWIEVAPFDKPDFYSHLSPFAAVLNAFRSLCIWKEARIGSASRKSSPTLYAALREAQIPESDLFQFETMHNTRWKPSSGSSDMLQKYGFDSGLDFSGGDPSGGDAKGV</sequence>
<evidence type="ECO:0000313" key="2">
    <source>
        <dbReference type="Proteomes" id="UP000772434"/>
    </source>
</evidence>
<reference evidence="1" key="1">
    <citation type="submission" date="2020-11" db="EMBL/GenBank/DDBJ databases">
        <authorList>
            <consortium name="DOE Joint Genome Institute"/>
            <person name="Ahrendt S."/>
            <person name="Riley R."/>
            <person name="Andreopoulos W."/>
            <person name="Labutti K."/>
            <person name="Pangilinan J."/>
            <person name="Ruiz-Duenas F.J."/>
            <person name="Barrasa J.M."/>
            <person name="Sanchez-Garcia M."/>
            <person name="Camarero S."/>
            <person name="Miyauchi S."/>
            <person name="Serrano A."/>
            <person name="Linde D."/>
            <person name="Babiker R."/>
            <person name="Drula E."/>
            <person name="Ayuso-Fernandez I."/>
            <person name="Pacheco R."/>
            <person name="Padilla G."/>
            <person name="Ferreira P."/>
            <person name="Barriuso J."/>
            <person name="Kellner H."/>
            <person name="Castanera R."/>
            <person name="Alfaro M."/>
            <person name="Ramirez L."/>
            <person name="Pisabarro A.G."/>
            <person name="Kuo A."/>
            <person name="Tritt A."/>
            <person name="Lipzen A."/>
            <person name="He G."/>
            <person name="Yan M."/>
            <person name="Ng V."/>
            <person name="Cullen D."/>
            <person name="Martin F."/>
            <person name="Rosso M.-N."/>
            <person name="Henrissat B."/>
            <person name="Hibbett D."/>
            <person name="Martinez A.T."/>
            <person name="Grigoriev I.V."/>
        </authorList>
    </citation>
    <scope>NUCLEOTIDE SEQUENCE</scope>
    <source>
        <strain evidence="1">AH 40177</strain>
    </source>
</reference>
<name>A0A9P5Q540_9AGAR</name>
<proteinExistence type="predicted"/>
<accession>A0A9P5Q540</accession>
<gene>
    <name evidence="1" type="ORF">BDP27DRAFT_1444480</name>
</gene>
<evidence type="ECO:0000313" key="1">
    <source>
        <dbReference type="EMBL" id="KAF9074247.1"/>
    </source>
</evidence>
<dbReference type="EMBL" id="JADNRY010000014">
    <property type="protein sequence ID" value="KAF9074247.1"/>
    <property type="molecule type" value="Genomic_DNA"/>
</dbReference>
<dbReference type="OrthoDB" id="3070251at2759"/>
<dbReference type="AlphaFoldDB" id="A0A9P5Q540"/>
<organism evidence="1 2">
    <name type="scientific">Rhodocollybia butyracea</name>
    <dbReference type="NCBI Taxonomy" id="206335"/>
    <lineage>
        <taxon>Eukaryota</taxon>
        <taxon>Fungi</taxon>
        <taxon>Dikarya</taxon>
        <taxon>Basidiomycota</taxon>
        <taxon>Agaricomycotina</taxon>
        <taxon>Agaricomycetes</taxon>
        <taxon>Agaricomycetidae</taxon>
        <taxon>Agaricales</taxon>
        <taxon>Marasmiineae</taxon>
        <taxon>Omphalotaceae</taxon>
        <taxon>Rhodocollybia</taxon>
    </lineage>
</organism>
<keyword evidence="2" id="KW-1185">Reference proteome</keyword>
<dbReference type="Proteomes" id="UP000772434">
    <property type="component" value="Unassembled WGS sequence"/>
</dbReference>
<protein>
    <submittedName>
        <fullName evidence="1">Uncharacterized protein</fullName>
    </submittedName>
</protein>
<comment type="caution">
    <text evidence="1">The sequence shown here is derived from an EMBL/GenBank/DDBJ whole genome shotgun (WGS) entry which is preliminary data.</text>
</comment>